<dbReference type="EMBL" id="LR746270">
    <property type="protein sequence ID" value="CAA7399352.1"/>
    <property type="molecule type" value="Genomic_DNA"/>
</dbReference>
<dbReference type="Gene3D" id="3.30.160.360">
    <property type="match status" value="1"/>
</dbReference>
<dbReference type="GO" id="GO:0051726">
    <property type="term" value="P:regulation of cell cycle"/>
    <property type="evidence" value="ECO:0007669"/>
    <property type="project" value="TreeGrafter"/>
</dbReference>
<dbReference type="InterPro" id="IPR040092">
    <property type="entry name" value="TBRG1"/>
</dbReference>
<dbReference type="InterPro" id="IPR003888">
    <property type="entry name" value="FYrich_N"/>
</dbReference>
<dbReference type="Proteomes" id="UP000663760">
    <property type="component" value="Chromosome 7"/>
</dbReference>
<keyword evidence="2" id="KW-1185">Reference proteome</keyword>
<dbReference type="AlphaFoldDB" id="A0A7I8KPE7"/>
<accession>A0A7I8KPE7</accession>
<gene>
    <name evidence="1" type="ORF">SI8410_07010022</name>
</gene>
<protein>
    <submittedName>
        <fullName evidence="1">Uncharacterized protein</fullName>
    </submittedName>
</protein>
<name>A0A7I8KPE7_SPIIN</name>
<evidence type="ECO:0000313" key="2">
    <source>
        <dbReference type="Proteomes" id="UP000663760"/>
    </source>
</evidence>
<sequence>MECHSEEKADGLEIVSIGALHAGPWDKKYWSCSRGKGRYPYPVGYQALRTYAGITYRMEIQEGVKGPLFVVTSPSGDTCSGQTPDISWEYFWKKSGPRVKNWSGKRFSGRIDGIEASLYISPRHLEPQFTMIKNSLRSKRKMWIMLYIHFSPYTSTSQISILKIVTVLLSCIGLNAGTLLR</sequence>
<dbReference type="OrthoDB" id="1928087at2759"/>
<evidence type="ECO:0000313" key="1">
    <source>
        <dbReference type="EMBL" id="CAA7399352.1"/>
    </source>
</evidence>
<dbReference type="PANTHER" id="PTHR22715">
    <property type="entry name" value="TRANSFORMING GROWTH FACTOR BETA REGULATED GENE 1"/>
    <property type="match status" value="1"/>
</dbReference>
<dbReference type="PROSITE" id="PS51542">
    <property type="entry name" value="FYRN"/>
    <property type="match status" value="1"/>
</dbReference>
<reference evidence="1" key="1">
    <citation type="submission" date="2020-02" db="EMBL/GenBank/DDBJ databases">
        <authorList>
            <person name="Scholz U."/>
            <person name="Mascher M."/>
            <person name="Fiebig A."/>
        </authorList>
    </citation>
    <scope>NUCLEOTIDE SEQUENCE</scope>
</reference>
<organism evidence="1 2">
    <name type="scientific">Spirodela intermedia</name>
    <name type="common">Intermediate duckweed</name>
    <dbReference type="NCBI Taxonomy" id="51605"/>
    <lineage>
        <taxon>Eukaryota</taxon>
        <taxon>Viridiplantae</taxon>
        <taxon>Streptophyta</taxon>
        <taxon>Embryophyta</taxon>
        <taxon>Tracheophyta</taxon>
        <taxon>Spermatophyta</taxon>
        <taxon>Magnoliopsida</taxon>
        <taxon>Liliopsida</taxon>
        <taxon>Araceae</taxon>
        <taxon>Lemnoideae</taxon>
        <taxon>Spirodela</taxon>
    </lineage>
</organism>
<proteinExistence type="predicted"/>
<dbReference type="PANTHER" id="PTHR22715:SF1">
    <property type="entry name" value="DNA BINDING PROTEIN"/>
    <property type="match status" value="1"/>
</dbReference>
<dbReference type="GO" id="GO:0005634">
    <property type="term" value="C:nucleus"/>
    <property type="evidence" value="ECO:0007669"/>
    <property type="project" value="InterPro"/>
</dbReference>